<reference evidence="3" key="1">
    <citation type="journal article" date="2019" name="Nat. Commun.">
        <title>Expansion of phycobilisome linker gene families in mesophilic red algae.</title>
        <authorList>
            <person name="Lee J."/>
            <person name="Kim D."/>
            <person name="Bhattacharya D."/>
            <person name="Yoon H.S."/>
        </authorList>
    </citation>
    <scope>NUCLEOTIDE SEQUENCE [LARGE SCALE GENOMIC DNA]</scope>
    <source>
        <strain evidence="3">CCMP 1328</strain>
    </source>
</reference>
<evidence type="ECO:0000313" key="2">
    <source>
        <dbReference type="EMBL" id="KAA8493881.1"/>
    </source>
</evidence>
<name>A0A5J4YQT3_PORPP</name>
<gene>
    <name evidence="2" type="ORF">FVE85_5018</name>
</gene>
<evidence type="ECO:0000256" key="1">
    <source>
        <dbReference type="SAM" id="MobiDB-lite"/>
    </source>
</evidence>
<dbReference type="EMBL" id="VRMN01000006">
    <property type="protein sequence ID" value="KAA8493881.1"/>
    <property type="molecule type" value="Genomic_DNA"/>
</dbReference>
<sequence length="491" mass="52653">MALLSKVGAAACAQHPRRAAPRVSVAAVLVAALAVLGLFAKATGAKAGDDAKRDDPARAHTAIEPSSDRTAKIKVPNADLLTRDLEKDSLLDVTERQFPRGRRCEFCFEDEFPCNTGLTCFDSFCLGPWDTPRSCESGCCRSCGCAASFDCQVSIGSFCTDDCECETSSLCINSFCARTDSRVRCESCEFDENCAGELTCIFRKCGLPADSRETCESECCQSCDCSSNSVCAQSEGQSCSSDCNCQGDLVCNNGICGDSVRTECGTPQCACIEETGSQCAQPVNGAAEGLCEFQDCAAYKCLCEQDVAGAADVCEYVATAAFVPTGTQDEQGFVECSLGFTSCGNHRFSWCMSFANGEELSMSGDQCPAHKSRARGLRYRQHAVVDGRPEVHGSLAFLDSLQDILDAKAILLLSFGIFSVATQYPEEIAYVHVLKDFMVHSDQPSSWIYAGMYGLFEAYQESPGIKGLDVFHGVILRFSTGKSMLGVSRTG</sequence>
<organism evidence="2 3">
    <name type="scientific">Porphyridium purpureum</name>
    <name type="common">Red alga</name>
    <name type="synonym">Porphyridium cruentum</name>
    <dbReference type="NCBI Taxonomy" id="35688"/>
    <lineage>
        <taxon>Eukaryota</taxon>
        <taxon>Rhodophyta</taxon>
        <taxon>Bangiophyceae</taxon>
        <taxon>Porphyridiales</taxon>
        <taxon>Porphyridiaceae</taxon>
        <taxon>Porphyridium</taxon>
    </lineage>
</organism>
<dbReference type="AlphaFoldDB" id="A0A5J4YQT3"/>
<evidence type="ECO:0000313" key="3">
    <source>
        <dbReference type="Proteomes" id="UP000324585"/>
    </source>
</evidence>
<proteinExistence type="predicted"/>
<accession>A0A5J4YQT3</accession>
<feature type="compositionally biased region" description="Basic and acidic residues" evidence="1">
    <location>
        <begin position="47"/>
        <end position="58"/>
    </location>
</feature>
<feature type="region of interest" description="Disordered" evidence="1">
    <location>
        <begin position="47"/>
        <end position="68"/>
    </location>
</feature>
<dbReference type="Proteomes" id="UP000324585">
    <property type="component" value="Unassembled WGS sequence"/>
</dbReference>
<comment type="caution">
    <text evidence="2">The sequence shown here is derived from an EMBL/GenBank/DDBJ whole genome shotgun (WGS) entry which is preliminary data.</text>
</comment>
<protein>
    <submittedName>
        <fullName evidence="2">Uncharacterized protein</fullName>
    </submittedName>
</protein>
<keyword evidence="3" id="KW-1185">Reference proteome</keyword>